<feature type="domain" description="Phosphatidic acid phosphatase type 2/haloperoxidase" evidence="2">
    <location>
        <begin position="94"/>
        <end position="205"/>
    </location>
</feature>
<reference evidence="4" key="1">
    <citation type="submission" date="2015-10" db="EMBL/GenBank/DDBJ databases">
        <title>Niche specialization of a soil ammonia-oxidizing archaeon, Candidatus Nitrosocosmicus oleophilus.</title>
        <authorList>
            <person name="Jung M.-Y."/>
            <person name="Rhee S.-K."/>
        </authorList>
    </citation>
    <scope>NUCLEOTIDE SEQUENCE [LARGE SCALE GENOMIC DNA]</scope>
    <source>
        <strain evidence="4">MY3</strain>
    </source>
</reference>
<sequence length="219" mass="24383">MNKYLVSSIIIFGIFIVFTLAIYNDIIELNDYSSEGSLIYEFDTGIMQARSYFFSSVTTEIMNILSDFGREYFWIIVPILLFVFEGIDGRIVAVIILLSFMLVIPLTTLVKDLIDRDRPLVFYGASVNKLPVDESYPSGHASMVSAGAVTALLLLRKSPRQKLISILLVFEAGLVCLSRLYLGVHYPTDLIGGILLGSGVALLVTSAHNMIERLVKFKI</sequence>
<protein>
    <submittedName>
        <fullName evidence="3">Undecaprenyl-diphosphatase YbjG</fullName>
        <ecNumber evidence="3">3.6.1.27</ecNumber>
    </submittedName>
</protein>
<evidence type="ECO:0000313" key="3">
    <source>
        <dbReference type="EMBL" id="ALI35212.1"/>
    </source>
</evidence>
<evidence type="ECO:0000259" key="2">
    <source>
        <dbReference type="SMART" id="SM00014"/>
    </source>
</evidence>
<keyword evidence="1" id="KW-1133">Transmembrane helix</keyword>
<dbReference type="AlphaFoldDB" id="A0A654M6U7"/>
<dbReference type="PANTHER" id="PTHR14969:SF13">
    <property type="entry name" value="AT30094P"/>
    <property type="match status" value="1"/>
</dbReference>
<dbReference type="KEGG" id="taa:NMY3_01007"/>
<dbReference type="EMBL" id="CP012850">
    <property type="protein sequence ID" value="ALI35212.1"/>
    <property type="molecule type" value="Genomic_DNA"/>
</dbReference>
<dbReference type="Proteomes" id="UP000058925">
    <property type="component" value="Chromosome"/>
</dbReference>
<dbReference type="InterPro" id="IPR000326">
    <property type="entry name" value="PAP2/HPO"/>
</dbReference>
<organism evidence="3 4">
    <name type="scientific">Candidatus Nitrosocosmicus oleophilus</name>
    <dbReference type="NCBI Taxonomy" id="1353260"/>
    <lineage>
        <taxon>Archaea</taxon>
        <taxon>Nitrososphaerota</taxon>
        <taxon>Nitrososphaeria</taxon>
        <taxon>Nitrososphaerales</taxon>
        <taxon>Nitrososphaeraceae</taxon>
        <taxon>Candidatus Nitrosocosmicus</taxon>
    </lineage>
</organism>
<keyword evidence="1" id="KW-0472">Membrane</keyword>
<evidence type="ECO:0000256" key="1">
    <source>
        <dbReference type="SAM" id="Phobius"/>
    </source>
</evidence>
<dbReference type="SMART" id="SM00014">
    <property type="entry name" value="acidPPc"/>
    <property type="match status" value="1"/>
</dbReference>
<dbReference type="EC" id="3.6.1.27" evidence="3"/>
<proteinExistence type="predicted"/>
<feature type="transmembrane region" description="Helical" evidence="1">
    <location>
        <begin position="138"/>
        <end position="156"/>
    </location>
</feature>
<gene>
    <name evidence="3" type="primary">ybjG</name>
    <name evidence="3" type="ORF">NMY3_01007</name>
</gene>
<keyword evidence="4" id="KW-1185">Reference proteome</keyword>
<dbReference type="Gene3D" id="1.20.144.10">
    <property type="entry name" value="Phosphatidic acid phosphatase type 2/haloperoxidase"/>
    <property type="match status" value="1"/>
</dbReference>
<keyword evidence="3" id="KW-0378">Hydrolase</keyword>
<feature type="transmembrane region" description="Helical" evidence="1">
    <location>
        <begin position="163"/>
        <end position="184"/>
    </location>
</feature>
<dbReference type="OrthoDB" id="10182at2157"/>
<evidence type="ECO:0000313" key="4">
    <source>
        <dbReference type="Proteomes" id="UP000058925"/>
    </source>
</evidence>
<dbReference type="SUPFAM" id="SSF48317">
    <property type="entry name" value="Acid phosphatase/Vanadium-dependent haloperoxidase"/>
    <property type="match status" value="1"/>
</dbReference>
<feature type="transmembrane region" description="Helical" evidence="1">
    <location>
        <begin position="68"/>
        <end position="84"/>
    </location>
</feature>
<dbReference type="RefSeq" id="WP_196817731.1">
    <property type="nucleotide sequence ID" value="NZ_CP012850.1"/>
</dbReference>
<dbReference type="PANTHER" id="PTHR14969">
    <property type="entry name" value="SPHINGOSINE-1-PHOSPHATE PHOSPHOHYDROLASE"/>
    <property type="match status" value="1"/>
</dbReference>
<dbReference type="GeneID" id="60421128"/>
<dbReference type="InterPro" id="IPR036938">
    <property type="entry name" value="PAP2/HPO_sf"/>
</dbReference>
<feature type="transmembrane region" description="Helical" evidence="1">
    <location>
        <begin position="190"/>
        <end position="211"/>
    </location>
</feature>
<dbReference type="GO" id="GO:0050380">
    <property type="term" value="F:undecaprenyl-diphosphatase activity"/>
    <property type="evidence" value="ECO:0007669"/>
    <property type="project" value="UniProtKB-EC"/>
</dbReference>
<feature type="transmembrane region" description="Helical" evidence="1">
    <location>
        <begin position="5"/>
        <end position="23"/>
    </location>
</feature>
<name>A0A654M6U7_9ARCH</name>
<keyword evidence="1" id="KW-0812">Transmembrane</keyword>
<accession>A0A654M6U7</accession>
<feature type="transmembrane region" description="Helical" evidence="1">
    <location>
        <begin position="91"/>
        <end position="110"/>
    </location>
</feature>
<dbReference type="Pfam" id="PF01569">
    <property type="entry name" value="PAP2"/>
    <property type="match status" value="1"/>
</dbReference>
<dbReference type="CDD" id="cd03392">
    <property type="entry name" value="PAP2_like_2"/>
    <property type="match status" value="1"/>
</dbReference>